<keyword evidence="2" id="KW-1185">Reference proteome</keyword>
<dbReference type="OrthoDB" id="159229at2759"/>
<gene>
    <name evidence="1" type="ORF">SARC_09571</name>
</gene>
<dbReference type="GO" id="GO:0006801">
    <property type="term" value="P:superoxide metabolic process"/>
    <property type="evidence" value="ECO:0007669"/>
    <property type="project" value="InterPro"/>
</dbReference>
<name>A0A0L0FMJ6_9EUKA</name>
<dbReference type="EMBL" id="KQ242585">
    <property type="protein sequence ID" value="KNC77982.1"/>
    <property type="molecule type" value="Genomic_DNA"/>
</dbReference>
<dbReference type="GeneID" id="25910075"/>
<evidence type="ECO:0000313" key="1">
    <source>
        <dbReference type="EMBL" id="KNC77982.1"/>
    </source>
</evidence>
<dbReference type="eggNOG" id="ENOG502SH2C">
    <property type="taxonomic scope" value="Eukaryota"/>
</dbReference>
<proteinExistence type="predicted"/>
<sequence length="140" mass="14806">MNWHIHVGKPFGGQGVGAECGAMAGSPPVGGHCDPTFACGLATDEVGACDVIGRSVVEGEFVYPCSPEEYEKNPYVCEVVDCSGKFGALKFKIDKHNKNIAKVVASDVDEYGPQLKLIEDRAITFHCGSLCGTLSTGTHK</sequence>
<dbReference type="Gene3D" id="2.60.40.200">
    <property type="entry name" value="Superoxide dismutase, copper/zinc binding domain"/>
    <property type="match status" value="1"/>
</dbReference>
<protein>
    <submittedName>
        <fullName evidence="1">Uncharacterized protein</fullName>
    </submittedName>
</protein>
<dbReference type="RefSeq" id="XP_014151884.1">
    <property type="nucleotide sequence ID" value="XM_014296409.1"/>
</dbReference>
<reference evidence="1 2" key="1">
    <citation type="submission" date="2011-02" db="EMBL/GenBank/DDBJ databases">
        <title>The Genome Sequence of Sphaeroforma arctica JP610.</title>
        <authorList>
            <consortium name="The Broad Institute Genome Sequencing Platform"/>
            <person name="Russ C."/>
            <person name="Cuomo C."/>
            <person name="Young S.K."/>
            <person name="Zeng Q."/>
            <person name="Gargeya S."/>
            <person name="Alvarado L."/>
            <person name="Berlin A."/>
            <person name="Chapman S.B."/>
            <person name="Chen Z."/>
            <person name="Freedman E."/>
            <person name="Gellesch M."/>
            <person name="Goldberg J."/>
            <person name="Griggs A."/>
            <person name="Gujja S."/>
            <person name="Heilman E."/>
            <person name="Heiman D."/>
            <person name="Howarth C."/>
            <person name="Mehta T."/>
            <person name="Neiman D."/>
            <person name="Pearson M."/>
            <person name="Roberts A."/>
            <person name="Saif S."/>
            <person name="Shea T."/>
            <person name="Shenoy N."/>
            <person name="Sisk P."/>
            <person name="Stolte C."/>
            <person name="Sykes S."/>
            <person name="White J."/>
            <person name="Yandava C."/>
            <person name="Burger G."/>
            <person name="Gray M.W."/>
            <person name="Holland P.W.H."/>
            <person name="King N."/>
            <person name="Lang F.B.F."/>
            <person name="Roger A.J."/>
            <person name="Ruiz-Trillo I."/>
            <person name="Haas B."/>
            <person name="Nusbaum C."/>
            <person name="Birren B."/>
        </authorList>
    </citation>
    <scope>NUCLEOTIDE SEQUENCE [LARGE SCALE GENOMIC DNA]</scope>
    <source>
        <strain evidence="1 2">JP610</strain>
    </source>
</reference>
<evidence type="ECO:0000313" key="2">
    <source>
        <dbReference type="Proteomes" id="UP000054560"/>
    </source>
</evidence>
<dbReference type="AlphaFoldDB" id="A0A0L0FMJ6"/>
<dbReference type="InterPro" id="IPR036423">
    <property type="entry name" value="SOD-like_Cu/Zn_dom_sf"/>
</dbReference>
<organism evidence="1 2">
    <name type="scientific">Sphaeroforma arctica JP610</name>
    <dbReference type="NCBI Taxonomy" id="667725"/>
    <lineage>
        <taxon>Eukaryota</taxon>
        <taxon>Ichthyosporea</taxon>
        <taxon>Ichthyophonida</taxon>
        <taxon>Sphaeroforma</taxon>
    </lineage>
</organism>
<dbReference type="GO" id="GO:0046872">
    <property type="term" value="F:metal ion binding"/>
    <property type="evidence" value="ECO:0007669"/>
    <property type="project" value="InterPro"/>
</dbReference>
<dbReference type="Proteomes" id="UP000054560">
    <property type="component" value="Unassembled WGS sequence"/>
</dbReference>
<accession>A0A0L0FMJ6</accession>